<dbReference type="Proteomes" id="UP000008141">
    <property type="component" value="Unassembled WGS sequence"/>
</dbReference>
<dbReference type="PROSITE" id="PS50086">
    <property type="entry name" value="TBC_RABGAP"/>
    <property type="match status" value="1"/>
</dbReference>
<dbReference type="RefSeq" id="XP_005851436.1">
    <property type="nucleotide sequence ID" value="XM_005851374.1"/>
</dbReference>
<feature type="domain" description="Rab-GAP TBC" evidence="1">
    <location>
        <begin position="46"/>
        <end position="233"/>
    </location>
</feature>
<dbReference type="Pfam" id="PF00566">
    <property type="entry name" value="RabGAP-TBC"/>
    <property type="match status" value="1"/>
</dbReference>
<name>E1Z4E4_CHLVA</name>
<dbReference type="InterPro" id="IPR035969">
    <property type="entry name" value="Rab-GAP_TBC_sf"/>
</dbReference>
<dbReference type="Gene3D" id="1.10.472.80">
    <property type="entry name" value="Ypt/Rab-GAP domain of gyp1p, domain 3"/>
    <property type="match status" value="1"/>
</dbReference>
<dbReference type="PANTHER" id="PTHR47219">
    <property type="entry name" value="RAB GTPASE-ACTIVATING PROTEIN 1-LIKE"/>
    <property type="match status" value="1"/>
</dbReference>
<evidence type="ECO:0000313" key="3">
    <source>
        <dbReference type="Proteomes" id="UP000008141"/>
    </source>
</evidence>
<dbReference type="Gene3D" id="1.10.8.270">
    <property type="entry name" value="putative rabgap domain of human tbc1 domain family member 14 like domains"/>
    <property type="match status" value="1"/>
</dbReference>
<dbReference type="InterPro" id="IPR050302">
    <property type="entry name" value="Rab_GAP_TBC_domain"/>
</dbReference>
<evidence type="ECO:0000313" key="2">
    <source>
        <dbReference type="EMBL" id="EFN59334.1"/>
    </source>
</evidence>
<gene>
    <name evidence="2" type="ORF">CHLNCDRAFT_56689</name>
</gene>
<dbReference type="OMA" id="MRTELWL"/>
<dbReference type="OrthoDB" id="294251at2759"/>
<evidence type="ECO:0000259" key="1">
    <source>
        <dbReference type="PROSITE" id="PS50086"/>
    </source>
</evidence>
<dbReference type="SUPFAM" id="SSF47923">
    <property type="entry name" value="Ypt/Rab-GAP domain of gyp1p"/>
    <property type="match status" value="2"/>
</dbReference>
<dbReference type="AlphaFoldDB" id="E1Z4E4"/>
<dbReference type="STRING" id="554065.E1Z4E4"/>
<dbReference type="eggNOG" id="KOG4436">
    <property type="taxonomic scope" value="Eukaryota"/>
</dbReference>
<dbReference type="InterPro" id="IPR000195">
    <property type="entry name" value="Rab-GAP-TBC_dom"/>
</dbReference>
<keyword evidence="3" id="KW-1185">Reference proteome</keyword>
<dbReference type="EMBL" id="GL433836">
    <property type="protein sequence ID" value="EFN59334.1"/>
    <property type="molecule type" value="Genomic_DNA"/>
</dbReference>
<reference evidence="2 3" key="1">
    <citation type="journal article" date="2010" name="Plant Cell">
        <title>The Chlorella variabilis NC64A genome reveals adaptation to photosymbiosis, coevolution with viruses, and cryptic sex.</title>
        <authorList>
            <person name="Blanc G."/>
            <person name="Duncan G."/>
            <person name="Agarkova I."/>
            <person name="Borodovsky M."/>
            <person name="Gurnon J."/>
            <person name="Kuo A."/>
            <person name="Lindquist E."/>
            <person name="Lucas S."/>
            <person name="Pangilinan J."/>
            <person name="Polle J."/>
            <person name="Salamov A."/>
            <person name="Terry A."/>
            <person name="Yamada T."/>
            <person name="Dunigan D.D."/>
            <person name="Grigoriev I.V."/>
            <person name="Claverie J.M."/>
            <person name="Van Etten J.L."/>
        </authorList>
    </citation>
    <scope>NUCLEOTIDE SEQUENCE [LARGE SCALE GENOMIC DNA]</scope>
    <source>
        <strain evidence="2 3">NC64A</strain>
    </source>
</reference>
<dbReference type="GeneID" id="17358560"/>
<dbReference type="KEGG" id="cvr:CHLNCDRAFT_56689"/>
<protein>
    <recommendedName>
        <fullName evidence="1">Rab-GAP TBC domain-containing protein</fullName>
    </recommendedName>
</protein>
<dbReference type="SMART" id="SM00164">
    <property type="entry name" value="TBC"/>
    <property type="match status" value="1"/>
</dbReference>
<proteinExistence type="predicted"/>
<sequence>MAGRLVELAGWLATQVFDVVGSVAGVQGADGGTTVDLQVGKTVFFDVPVKMRTELWLSQLHRKASDGTTPSAGEYYDLLFEKLSPDVLAEIDKDTHRTFPGHTWLSSPTGQKAMLNVLRAYALSDPEIGYTQGMNFLVGLLLTYLPSEADAYAALSLLMRQRGLREMYLPDMSLLQIRLWQLSKLLPPRLAAHLEAHAALPVLYASSWLLTCFAADFPLHFAARVVDVLMTGQGAASPMLKARAAALQLPVAVGIVSHCEAALLKMGDFEDIVNYLRQEVPQWSKPVLHDLLTDALRWAGGLGVGRAGSQCHRPMGVAATGFSQAGRCWPWP</sequence>
<organism evidence="3">
    <name type="scientific">Chlorella variabilis</name>
    <name type="common">Green alga</name>
    <dbReference type="NCBI Taxonomy" id="554065"/>
    <lineage>
        <taxon>Eukaryota</taxon>
        <taxon>Viridiplantae</taxon>
        <taxon>Chlorophyta</taxon>
        <taxon>core chlorophytes</taxon>
        <taxon>Trebouxiophyceae</taxon>
        <taxon>Chlorellales</taxon>
        <taxon>Chlorellaceae</taxon>
        <taxon>Chlorella clade</taxon>
        <taxon>Chlorella</taxon>
    </lineage>
</organism>
<accession>E1Z4E4</accession>
<dbReference type="InParanoid" id="E1Z4E4"/>